<evidence type="ECO:0000313" key="2">
    <source>
        <dbReference type="Proteomes" id="UP000091918"/>
    </source>
</evidence>
<dbReference type="OrthoDB" id="5979581at2759"/>
<sequence>NWISEPPIPKAPLEEFITTIPLGEEQDQFLQFIRSLLTWDREARAASYELISHEWLIRPVGIVDVI</sequence>
<gene>
    <name evidence="1" type="ORF">ACJ72_08092</name>
</gene>
<evidence type="ECO:0008006" key="3">
    <source>
        <dbReference type="Google" id="ProtNLM"/>
    </source>
</evidence>
<name>A0A1B7NLF6_9EURO</name>
<protein>
    <recommendedName>
        <fullName evidence="3">Protein kinase domain-containing protein</fullName>
    </recommendedName>
</protein>
<organism evidence="1 2">
    <name type="scientific">Emergomyces africanus</name>
    <dbReference type="NCBI Taxonomy" id="1955775"/>
    <lineage>
        <taxon>Eukaryota</taxon>
        <taxon>Fungi</taxon>
        <taxon>Dikarya</taxon>
        <taxon>Ascomycota</taxon>
        <taxon>Pezizomycotina</taxon>
        <taxon>Eurotiomycetes</taxon>
        <taxon>Eurotiomycetidae</taxon>
        <taxon>Onygenales</taxon>
        <taxon>Ajellomycetaceae</taxon>
        <taxon>Emergomyces</taxon>
    </lineage>
</organism>
<dbReference type="EMBL" id="LGUA01002288">
    <property type="protein sequence ID" value="OAX77608.1"/>
    <property type="molecule type" value="Genomic_DNA"/>
</dbReference>
<accession>A0A1B7NLF6</accession>
<dbReference type="Proteomes" id="UP000091918">
    <property type="component" value="Unassembled WGS sequence"/>
</dbReference>
<feature type="non-terminal residue" evidence="1">
    <location>
        <position position="1"/>
    </location>
</feature>
<dbReference type="AlphaFoldDB" id="A0A1B7NLF6"/>
<comment type="caution">
    <text evidence="1">The sequence shown here is derived from an EMBL/GenBank/DDBJ whole genome shotgun (WGS) entry which is preliminary data.</text>
</comment>
<keyword evidence="2" id="KW-1185">Reference proteome</keyword>
<reference evidence="1 2" key="1">
    <citation type="submission" date="2015-07" db="EMBL/GenBank/DDBJ databases">
        <title>Emmonsia species relationships and genome sequence.</title>
        <authorList>
            <person name="Cuomo C.A."/>
            <person name="Schwartz I.S."/>
            <person name="Kenyon C."/>
            <person name="de Hoog G.S."/>
            <person name="Govender N.P."/>
            <person name="Botha A."/>
            <person name="Moreno L."/>
            <person name="de Vries M."/>
            <person name="Munoz J.F."/>
            <person name="Stielow J.B."/>
        </authorList>
    </citation>
    <scope>NUCLEOTIDE SEQUENCE [LARGE SCALE GENOMIC DNA]</scope>
    <source>
        <strain evidence="1 2">CBS 136260</strain>
    </source>
</reference>
<evidence type="ECO:0000313" key="1">
    <source>
        <dbReference type="EMBL" id="OAX77608.1"/>
    </source>
</evidence>
<dbReference type="Gene3D" id="1.10.510.10">
    <property type="entry name" value="Transferase(Phosphotransferase) domain 1"/>
    <property type="match status" value="1"/>
</dbReference>
<proteinExistence type="predicted"/>